<dbReference type="InterPro" id="IPR036291">
    <property type="entry name" value="NAD(P)-bd_dom_sf"/>
</dbReference>
<feature type="region of interest" description="Disordered" evidence="4">
    <location>
        <begin position="22"/>
        <end position="66"/>
    </location>
</feature>
<evidence type="ECO:0000313" key="5">
    <source>
        <dbReference type="EMBL" id="GAM39985.1"/>
    </source>
</evidence>
<dbReference type="CDD" id="cd05374">
    <property type="entry name" value="17beta-HSD-like_SDR_c"/>
    <property type="match status" value="1"/>
</dbReference>
<dbReference type="Proteomes" id="UP000053095">
    <property type="component" value="Unassembled WGS sequence"/>
</dbReference>
<gene>
    <name evidence="5" type="ORF">TCE0_034r11979</name>
</gene>
<dbReference type="PRINTS" id="PR00081">
    <property type="entry name" value="GDHRDH"/>
</dbReference>
<evidence type="ECO:0000256" key="3">
    <source>
        <dbReference type="ARBA" id="ARBA00023002"/>
    </source>
</evidence>
<dbReference type="Gene3D" id="3.40.50.720">
    <property type="entry name" value="NAD(P)-binding Rossmann-like Domain"/>
    <property type="match status" value="1"/>
</dbReference>
<sequence length="664" mass="71547">MPCTTCQNSRYECVYSISNQLGRPKGTTKNRRENSVLTNNGREAFTNNNATQRQRTPPHSSSATAATTTTTTAAANFNSTSIFKDLTAFDNMLPDASVESVPGMFFANGKGFPDSIGLDLISSLAFNPDRNDLNMKALSKAAYPMGKPSSISPTDDVMDTVTDDTQFYSPDTFDFGAHPLASFHPAGTNGTNASLSGERPMTTRDDLYQTQLQTLGTSIPQTNACNCVKDHADLLCRLGELENSNGSLAVDVILMCVQQALGPWKQLSQCKICENDDDQGVLILSAMTIRAVLRRLQRLCAAIVLSDEEPSHNDTNVLLGLSDGGRLVMGKYEVPLGEQIVVTYLLISYSLSKIRFAILSLKSKLERAPARAKESSERNNPANATYDGASNGLGLALTLEVLHAGHKVIATARDVAKASAAHPEVEKLGGTWLQLDVNKPDTNLIVENAVRDISGGRIDVLVNNAGYSILGSIEDLSEKEIEDQFNTNFYGPIRTIKAALPSMRAQRRGVIINVSSIAALDPRPSGGIYGASKSSLESLSEALALELAPFNIRVLIVIPGGFRTDFLSGNLEPEAPMTKDYEGTPLHAALNSFRAYNGNQPGDPAKGMRRVVEVVEGTGLGEDKQGLLRLPLGADCLERAWSKVNALKRELNGFDIVAKSTDLD</sequence>
<comment type="caution">
    <text evidence="5">The sequence shown here is derived from an EMBL/GenBank/DDBJ whole genome shotgun (WGS) entry which is preliminary data.</text>
</comment>
<dbReference type="GO" id="GO:0016491">
    <property type="term" value="F:oxidoreductase activity"/>
    <property type="evidence" value="ECO:0007669"/>
    <property type="project" value="UniProtKB-KW"/>
</dbReference>
<evidence type="ECO:0000256" key="4">
    <source>
        <dbReference type="SAM" id="MobiDB-lite"/>
    </source>
</evidence>
<name>A0A6V8HIG0_TALPI</name>
<evidence type="ECO:0000313" key="6">
    <source>
        <dbReference type="Proteomes" id="UP000053095"/>
    </source>
</evidence>
<proteinExistence type="inferred from homology"/>
<dbReference type="InterPro" id="IPR051911">
    <property type="entry name" value="SDR_oxidoreductase"/>
</dbReference>
<evidence type="ECO:0000256" key="2">
    <source>
        <dbReference type="ARBA" id="ARBA00022857"/>
    </source>
</evidence>
<feature type="compositionally biased region" description="Polar residues" evidence="4">
    <location>
        <begin position="35"/>
        <end position="59"/>
    </location>
</feature>
<dbReference type="Pfam" id="PF00106">
    <property type="entry name" value="adh_short"/>
    <property type="match status" value="1"/>
</dbReference>
<dbReference type="PANTHER" id="PTHR43976">
    <property type="entry name" value="SHORT CHAIN DEHYDROGENASE"/>
    <property type="match status" value="1"/>
</dbReference>
<organism evidence="5 6">
    <name type="scientific">Talaromyces pinophilus</name>
    <name type="common">Penicillium pinophilum</name>
    <dbReference type="NCBI Taxonomy" id="128442"/>
    <lineage>
        <taxon>Eukaryota</taxon>
        <taxon>Fungi</taxon>
        <taxon>Dikarya</taxon>
        <taxon>Ascomycota</taxon>
        <taxon>Pezizomycotina</taxon>
        <taxon>Eurotiomycetes</taxon>
        <taxon>Eurotiomycetidae</taxon>
        <taxon>Eurotiales</taxon>
        <taxon>Trichocomaceae</taxon>
        <taxon>Talaromyces</taxon>
        <taxon>Talaromyces sect. Talaromyces</taxon>
    </lineage>
</organism>
<dbReference type="PROSITE" id="PS00061">
    <property type="entry name" value="ADH_SHORT"/>
    <property type="match status" value="1"/>
</dbReference>
<keyword evidence="3" id="KW-0560">Oxidoreductase</keyword>
<accession>A0A6V8HIG0</accession>
<protein>
    <submittedName>
        <fullName evidence="5">C6 finger domain protein</fullName>
    </submittedName>
</protein>
<reference evidence="6" key="1">
    <citation type="journal article" date="2015" name="Genome Announc.">
        <title>Draft genome sequence of Talaromyces cellulolyticus strain Y-94, a source of lignocellulosic biomass-degrading enzymes.</title>
        <authorList>
            <person name="Fujii T."/>
            <person name="Koike H."/>
            <person name="Sawayama S."/>
            <person name="Yano S."/>
            <person name="Inoue H."/>
        </authorList>
    </citation>
    <scope>NUCLEOTIDE SEQUENCE [LARGE SCALE GENOMIC DNA]</scope>
    <source>
        <strain evidence="6">Y-94</strain>
    </source>
</reference>
<dbReference type="AlphaFoldDB" id="A0A6V8HIG0"/>
<dbReference type="SUPFAM" id="SSF51735">
    <property type="entry name" value="NAD(P)-binding Rossmann-fold domains"/>
    <property type="match status" value="1"/>
</dbReference>
<comment type="similarity">
    <text evidence="1">Belongs to the short-chain dehydrogenases/reductases (SDR) family.</text>
</comment>
<dbReference type="EMBL" id="DF933830">
    <property type="protein sequence ID" value="GAM39985.1"/>
    <property type="molecule type" value="Genomic_DNA"/>
</dbReference>
<evidence type="ECO:0000256" key="1">
    <source>
        <dbReference type="ARBA" id="ARBA00006484"/>
    </source>
</evidence>
<dbReference type="InterPro" id="IPR020904">
    <property type="entry name" value="Sc_DH/Rdtase_CS"/>
</dbReference>
<dbReference type="PANTHER" id="PTHR43976:SF16">
    <property type="entry name" value="SHORT-CHAIN DEHYDROGENASE_REDUCTASE FAMILY PROTEIN"/>
    <property type="match status" value="1"/>
</dbReference>
<keyword evidence="6" id="KW-1185">Reference proteome</keyword>
<keyword evidence="2" id="KW-0521">NADP</keyword>
<dbReference type="PRINTS" id="PR00080">
    <property type="entry name" value="SDRFAMILY"/>
</dbReference>
<dbReference type="InterPro" id="IPR002347">
    <property type="entry name" value="SDR_fam"/>
</dbReference>